<comment type="pathway">
    <text evidence="1">Protein modification; protein ubiquitination.</text>
</comment>
<keyword evidence="3" id="KW-0479">Metal-binding</keyword>
<dbReference type="GO" id="GO:0007088">
    <property type="term" value="P:regulation of mitotic nuclear division"/>
    <property type="evidence" value="ECO:0007669"/>
    <property type="project" value="InterPro"/>
</dbReference>
<dbReference type="Gene3D" id="1.20.1280.50">
    <property type="match status" value="1"/>
</dbReference>
<evidence type="ECO:0000256" key="2">
    <source>
        <dbReference type="ARBA" id="ARBA00022553"/>
    </source>
</evidence>
<evidence type="ECO:0000256" key="13">
    <source>
        <dbReference type="SAM" id="MobiDB-lite"/>
    </source>
</evidence>
<evidence type="ECO:0000313" key="15">
    <source>
        <dbReference type="Ensembl" id="ENSSHAP00000041272.1"/>
    </source>
</evidence>
<keyword evidence="2" id="KW-0597">Phosphoprotein</keyword>
<dbReference type="Proteomes" id="UP000007648">
    <property type="component" value="Unassembled WGS sequence"/>
</dbReference>
<dbReference type="InterPro" id="IPR047147">
    <property type="entry name" value="FBX5_43"/>
</dbReference>
<evidence type="ECO:0000313" key="16">
    <source>
        <dbReference type="Proteomes" id="UP000007648"/>
    </source>
</evidence>
<dbReference type="FunCoup" id="A0A7N4PQX6">
    <property type="interactions" value="1113"/>
</dbReference>
<dbReference type="PANTHER" id="PTHR15493:SF1">
    <property type="entry name" value="F-BOX ONLY PROTEIN 43"/>
    <property type="match status" value="1"/>
</dbReference>
<keyword evidence="5" id="KW-0833">Ubl conjugation pathway</keyword>
<organism evidence="15 16">
    <name type="scientific">Sarcophilus harrisii</name>
    <name type="common">Tasmanian devil</name>
    <name type="synonym">Sarcophilus laniarius</name>
    <dbReference type="NCBI Taxonomy" id="9305"/>
    <lineage>
        <taxon>Eukaryota</taxon>
        <taxon>Metazoa</taxon>
        <taxon>Chordata</taxon>
        <taxon>Craniata</taxon>
        <taxon>Vertebrata</taxon>
        <taxon>Euteleostomi</taxon>
        <taxon>Mammalia</taxon>
        <taxon>Metatheria</taxon>
        <taxon>Dasyuromorphia</taxon>
        <taxon>Dasyuridae</taxon>
        <taxon>Sarcophilus</taxon>
    </lineage>
</organism>
<reference evidence="15" key="2">
    <citation type="submission" date="2025-08" db="UniProtKB">
        <authorList>
            <consortium name="Ensembl"/>
        </authorList>
    </citation>
    <scope>IDENTIFICATION</scope>
</reference>
<dbReference type="FunFam" id="1.20.1280.50:FF:000046">
    <property type="entry name" value="F-box protein 43"/>
    <property type="match status" value="1"/>
</dbReference>
<dbReference type="GO" id="GO:0045835">
    <property type="term" value="P:negative regulation of meiotic nuclear division"/>
    <property type="evidence" value="ECO:0007669"/>
    <property type="project" value="InterPro"/>
</dbReference>
<dbReference type="FunFam" id="2.20.25.20:FF:000006">
    <property type="entry name" value="F-box only protein 5"/>
    <property type="match status" value="1"/>
</dbReference>
<evidence type="ECO:0000256" key="6">
    <source>
        <dbReference type="ARBA" id="ARBA00022833"/>
    </source>
</evidence>
<dbReference type="GO" id="GO:0051321">
    <property type="term" value="P:meiotic cell cycle"/>
    <property type="evidence" value="ECO:0007669"/>
    <property type="project" value="UniProtKB-KW"/>
</dbReference>
<reference evidence="15" key="3">
    <citation type="submission" date="2025-09" db="UniProtKB">
        <authorList>
            <consortium name="Ensembl"/>
        </authorList>
    </citation>
    <scope>IDENTIFICATION</scope>
</reference>
<keyword evidence="6" id="KW-0862">Zinc</keyword>
<dbReference type="InterPro" id="IPR002867">
    <property type="entry name" value="IBR_dom"/>
</dbReference>
<dbReference type="Ensembl" id="ENSSHAT00000048378.1">
    <property type="protein sequence ID" value="ENSSHAP00000041272.1"/>
    <property type="gene ID" value="ENSSHAG00000026851.1"/>
</dbReference>
<dbReference type="Gene3D" id="2.20.25.20">
    <property type="match status" value="1"/>
</dbReference>
<feature type="region of interest" description="Disordered" evidence="13">
    <location>
        <begin position="696"/>
        <end position="721"/>
    </location>
</feature>
<keyword evidence="16" id="KW-1185">Reference proteome</keyword>
<evidence type="ECO:0000256" key="9">
    <source>
        <dbReference type="ARBA" id="ARBA00053796"/>
    </source>
</evidence>
<evidence type="ECO:0000256" key="7">
    <source>
        <dbReference type="ARBA" id="ARBA00022843"/>
    </source>
</evidence>
<gene>
    <name evidence="15" type="primary">FBXO43</name>
</gene>
<feature type="region of interest" description="Disordered" evidence="13">
    <location>
        <begin position="384"/>
        <end position="417"/>
    </location>
</feature>
<dbReference type="UniPathway" id="UPA00143"/>
<dbReference type="SMART" id="SM00647">
    <property type="entry name" value="IBR"/>
    <property type="match status" value="1"/>
</dbReference>
<dbReference type="InterPro" id="IPR044064">
    <property type="entry name" value="ZF_ZBR"/>
</dbReference>
<evidence type="ECO:0000256" key="12">
    <source>
        <dbReference type="PROSITE-ProRule" id="PRU01220"/>
    </source>
</evidence>
<evidence type="ECO:0000256" key="4">
    <source>
        <dbReference type="ARBA" id="ARBA00022771"/>
    </source>
</evidence>
<dbReference type="PANTHER" id="PTHR15493">
    <property type="entry name" value="F-BOX ONLY PROTEIN 5 AND 43"/>
    <property type="match status" value="1"/>
</dbReference>
<evidence type="ECO:0000259" key="14">
    <source>
        <dbReference type="PROSITE" id="PS51872"/>
    </source>
</evidence>
<dbReference type="InParanoid" id="A0A7N4PQX6"/>
<proteinExistence type="predicted"/>
<dbReference type="GO" id="GO:0016567">
    <property type="term" value="P:protein ubiquitination"/>
    <property type="evidence" value="ECO:0007669"/>
    <property type="project" value="UniProtKB-UniPathway"/>
</dbReference>
<evidence type="ECO:0000256" key="1">
    <source>
        <dbReference type="ARBA" id="ARBA00004906"/>
    </source>
</evidence>
<sequence>MWLLYHNFGVILHDFELVSTCYRKHLASHFGGKIYLEFTEIQTLKMANSPSVEASVTLRNGAESPNVSFKFSSFGGFSSTSSFQDSGYSDSMKASSFDYTDMENIEKITKGLPSTREYSENSSLGLNCCVDSQTENKISSSFFRKEANDFPELCETPKVTKKKTFFRRRLNITNIVSRGDPEHFDKQNYSLGSCAETLPMSQFLCFEERVSKKALKESPRQTIFTPVATSTLKADEATSNSQKLRLSFSQHKTSTIDDSKSDCSLFEVECISPIQGSNSTDALTNDFGDSILSINGETTGPELLGSSCEVLCETNDDLYITPISNLVANIKFCGYSPAEVIDNISTPKDSGFNSLGLDKSQDSFSDHEGSFQELFQKPLETGRTLGAKRKPRNVGRVRRLSTLRERSSQSETEEDKPFVNSGFKAKIASGISPNEQIDNSGDSILGLKDLSKTPALQLVHEIIMKSKRKRFQQTGIRSRLKENDGEESSLLNYVLAGLIGKKMGLEKLDILTELKFRNLKHILAMVLDALTVENLCSVWKVSKNWREIVMQDKKANQRRKVYMQRLKTDSKGNILCVEDAATRLNLLNRSALRSVQAQARTPGSQKEEISTPSPWGQILTPKECCSVTQLPSKQEEYVKVAKTLFIDEALKPCPRCQSPAKYQPIKKRGLCSREACGFDFCVLCLCTYHGAEECSSRSAKPRNKKDALPGSAQSKRNLKRL</sequence>
<dbReference type="SUPFAM" id="SSF57850">
    <property type="entry name" value="RING/U-box"/>
    <property type="match status" value="1"/>
</dbReference>
<keyword evidence="7" id="KW-0832">Ubl conjugation</keyword>
<comment type="function">
    <text evidence="9">Required to establish and maintain the arrest of oocytes at the second meiotic metaphase until fertilization. Acts by inhibiting the anaphase-promoting complex/cyclosome (APC/C) ubiquitin ligase. Probably recognizes and binds to some phosphorylated proteins and promotes their ubiquitination and degradation. Plays a vital role in modulating the ubiquitilation of CCNB1 and CDK1 during gametogenesis.</text>
</comment>
<dbReference type="GeneTree" id="ENSGT00530000063692"/>
<feature type="domain" description="ZBR-type" evidence="14">
    <location>
        <begin position="649"/>
        <end position="697"/>
    </location>
</feature>
<accession>A0A7N4PQX6</accession>
<dbReference type="PROSITE" id="PS51872">
    <property type="entry name" value="ZF_ZBR"/>
    <property type="match status" value="1"/>
</dbReference>
<evidence type="ECO:0000256" key="10">
    <source>
        <dbReference type="ARBA" id="ARBA00068913"/>
    </source>
</evidence>
<evidence type="ECO:0000256" key="11">
    <source>
        <dbReference type="ARBA" id="ARBA00084078"/>
    </source>
</evidence>
<keyword evidence="8" id="KW-0469">Meiosis</keyword>
<dbReference type="CDD" id="cd22171">
    <property type="entry name" value="F-box_FBXO43"/>
    <property type="match status" value="1"/>
</dbReference>
<evidence type="ECO:0000256" key="8">
    <source>
        <dbReference type="ARBA" id="ARBA00023254"/>
    </source>
</evidence>
<dbReference type="CDD" id="cd20365">
    <property type="entry name" value="BRcat_RBR_FBXO43"/>
    <property type="match status" value="1"/>
</dbReference>
<evidence type="ECO:0000256" key="5">
    <source>
        <dbReference type="ARBA" id="ARBA00022786"/>
    </source>
</evidence>
<dbReference type="GO" id="GO:0008270">
    <property type="term" value="F:zinc ion binding"/>
    <property type="evidence" value="ECO:0007669"/>
    <property type="project" value="UniProtKB-KW"/>
</dbReference>
<name>A0A7N4PQX6_SARHA</name>
<evidence type="ECO:0000256" key="3">
    <source>
        <dbReference type="ARBA" id="ARBA00022723"/>
    </source>
</evidence>
<reference evidence="15 16" key="1">
    <citation type="journal article" date="2011" name="Proc. Natl. Acad. Sci. U.S.A.">
        <title>Genetic diversity and population structure of the endangered marsupial Sarcophilus harrisii (Tasmanian devil).</title>
        <authorList>
            <person name="Miller W."/>
            <person name="Hayes V.M."/>
            <person name="Ratan A."/>
            <person name="Petersen D.C."/>
            <person name="Wittekindt N.E."/>
            <person name="Miller J."/>
            <person name="Walenz B."/>
            <person name="Knight J."/>
            <person name="Qi J."/>
            <person name="Zhao F."/>
            <person name="Wang Q."/>
            <person name="Bedoya-Reina O.C."/>
            <person name="Katiyar N."/>
            <person name="Tomsho L.P."/>
            <person name="Kasson L.M."/>
            <person name="Hardie R.A."/>
            <person name="Woodbridge P."/>
            <person name="Tindall E.A."/>
            <person name="Bertelsen M.F."/>
            <person name="Dixon D."/>
            <person name="Pyecroft S."/>
            <person name="Helgen K.M."/>
            <person name="Lesk A.M."/>
            <person name="Pringle T.H."/>
            <person name="Patterson N."/>
            <person name="Zhang Y."/>
            <person name="Kreiss A."/>
            <person name="Woods G.M."/>
            <person name="Jones M.E."/>
            <person name="Schuster S.C."/>
        </authorList>
    </citation>
    <scope>NUCLEOTIDE SEQUENCE [LARGE SCALE GENOMIC DNA]</scope>
</reference>
<dbReference type="AlphaFoldDB" id="A0A7N4PQX6"/>
<protein>
    <recommendedName>
        <fullName evidence="10">F-box only protein 43</fullName>
    </recommendedName>
    <alternativeName>
        <fullName evidence="11">Endogenous meiotic inhibitor 2</fullName>
    </alternativeName>
</protein>
<dbReference type="GO" id="GO:0005634">
    <property type="term" value="C:nucleus"/>
    <property type="evidence" value="ECO:0007669"/>
    <property type="project" value="TreeGrafter"/>
</dbReference>
<feature type="compositionally biased region" description="Basic residues" evidence="13">
    <location>
        <begin position="386"/>
        <end position="401"/>
    </location>
</feature>
<keyword evidence="4 12" id="KW-0863">Zinc-finger</keyword>